<protein>
    <recommendedName>
        <fullName evidence="4">Nuclear transport factor 2 family protein</fullName>
    </recommendedName>
</protein>
<accession>A0A563W257</accession>
<evidence type="ECO:0008006" key="4">
    <source>
        <dbReference type="Google" id="ProtNLM"/>
    </source>
</evidence>
<proteinExistence type="predicted"/>
<keyword evidence="1" id="KW-1133">Transmembrane helix</keyword>
<dbReference type="RefSeq" id="WP_144867241.1">
    <property type="nucleotide sequence ID" value="NZ_LR213823.1"/>
</dbReference>
<keyword evidence="3" id="KW-1185">Reference proteome</keyword>
<dbReference type="Gene3D" id="3.10.450.50">
    <property type="match status" value="1"/>
</dbReference>
<reference evidence="2 3" key="1">
    <citation type="submission" date="2019-01" db="EMBL/GenBank/DDBJ databases">
        <authorList>
            <person name="Brito A."/>
        </authorList>
    </citation>
    <scope>NUCLEOTIDE SEQUENCE [LARGE SCALE GENOMIC DNA]</scope>
    <source>
        <strain evidence="2">1</strain>
    </source>
</reference>
<name>A0A563W257_9CYAN</name>
<evidence type="ECO:0000256" key="1">
    <source>
        <dbReference type="SAM" id="Phobius"/>
    </source>
</evidence>
<evidence type="ECO:0000313" key="2">
    <source>
        <dbReference type="EMBL" id="VEP17756.1"/>
    </source>
</evidence>
<gene>
    <name evidence="2" type="ORF">H1P_640023</name>
</gene>
<dbReference type="Proteomes" id="UP000320055">
    <property type="component" value="Unassembled WGS sequence"/>
</dbReference>
<dbReference type="EMBL" id="CAACVJ010000601">
    <property type="protein sequence ID" value="VEP17756.1"/>
    <property type="molecule type" value="Genomic_DNA"/>
</dbReference>
<keyword evidence="1" id="KW-0472">Membrane</keyword>
<feature type="transmembrane region" description="Helical" evidence="1">
    <location>
        <begin position="21"/>
        <end position="38"/>
    </location>
</feature>
<dbReference type="AlphaFoldDB" id="A0A563W257"/>
<dbReference type="InterPro" id="IPR032710">
    <property type="entry name" value="NTF2-like_dom_sf"/>
</dbReference>
<organism evidence="2 3">
    <name type="scientific">Hyella patelloides LEGE 07179</name>
    <dbReference type="NCBI Taxonomy" id="945734"/>
    <lineage>
        <taxon>Bacteria</taxon>
        <taxon>Bacillati</taxon>
        <taxon>Cyanobacteriota</taxon>
        <taxon>Cyanophyceae</taxon>
        <taxon>Pleurocapsales</taxon>
        <taxon>Hyellaceae</taxon>
        <taxon>Hyella</taxon>
    </lineage>
</organism>
<evidence type="ECO:0000313" key="3">
    <source>
        <dbReference type="Proteomes" id="UP000320055"/>
    </source>
</evidence>
<keyword evidence="1" id="KW-0812">Transmembrane</keyword>
<dbReference type="SUPFAM" id="SSF54427">
    <property type="entry name" value="NTF2-like"/>
    <property type="match status" value="1"/>
</dbReference>
<sequence length="274" mass="30879">MKLSNKQTLSYLNKNVFSKSTLKFLSVLLLTLGIWGSYRNFANAKTAQDIPDELAETIEEIETAANEQDLDRLMEYYDEDFTNEDGLTTESIKAALEKTWSDYPQLTYETTINSWEENGDELVAETVTQIAGSQNSQGRVVNLESKIKSRQYFRDEKLVRQEILSEETKLSTGDRPPQVQVNLPEIVRVGEQYNFDTIVTEPLEGSVLLGTALEERTGSNLYVTPSTLELEPLSAGGIFKVVTAPRLSDNHWLSSIIVRGNGITMVTKRVRIQE</sequence>
<dbReference type="OrthoDB" id="507769at2"/>